<proteinExistence type="predicted"/>
<dbReference type="Proteomes" id="UP000015344">
    <property type="component" value="Unassembled WGS sequence"/>
</dbReference>
<dbReference type="AlphaFoldDB" id="S9TYW9"/>
<dbReference type="InterPro" id="IPR009734">
    <property type="entry name" value="Myoviridae_GpU"/>
</dbReference>
<gene>
    <name evidence="1" type="ORF">PAALTS15_09835</name>
</gene>
<dbReference type="RefSeq" id="WP_021259384.1">
    <property type="nucleotide sequence ID" value="NZ_ATMT01000043.1"/>
</dbReference>
<evidence type="ECO:0000313" key="2">
    <source>
        <dbReference type="Proteomes" id="UP000015344"/>
    </source>
</evidence>
<organism evidence="1 2">
    <name type="scientific">Paenibacillus alvei TS-15</name>
    <dbReference type="NCBI Taxonomy" id="1117108"/>
    <lineage>
        <taxon>Bacteria</taxon>
        <taxon>Bacillati</taxon>
        <taxon>Bacillota</taxon>
        <taxon>Bacilli</taxon>
        <taxon>Bacillales</taxon>
        <taxon>Paenibacillaceae</taxon>
        <taxon>Paenibacillus</taxon>
    </lineage>
</organism>
<reference evidence="1 2" key="1">
    <citation type="submission" date="2013-05" db="EMBL/GenBank/DDBJ databases">
        <authorList>
            <person name="Strain E.A."/>
            <person name="Brown E."/>
            <person name="Allard M.W."/>
            <person name="Luo Y.L."/>
        </authorList>
    </citation>
    <scope>NUCLEOTIDE SEQUENCE [LARGE SCALE GENOMIC DNA]</scope>
    <source>
        <strain evidence="1 2">TS-15</strain>
    </source>
</reference>
<evidence type="ECO:0008006" key="3">
    <source>
        <dbReference type="Google" id="ProtNLM"/>
    </source>
</evidence>
<comment type="caution">
    <text evidence="1">The sequence shown here is derived from an EMBL/GenBank/DDBJ whole genome shotgun (WGS) entry which is preliminary data.</text>
</comment>
<protein>
    <recommendedName>
        <fullName evidence="3">Phage tail protein</fullName>
    </recommendedName>
</protein>
<dbReference type="Pfam" id="PF06995">
    <property type="entry name" value="Phage_P2_GpU"/>
    <property type="match status" value="1"/>
</dbReference>
<sequence length="130" mass="14794">MIGSLGPINFLVTSSKIRTFDNFTRSSSSRFAEIDVMGKSPVLQHIGPGLDDIGFTMRFDYLFGLNVRWEVSRLSTLQREAKPHALVIGGLPIGRYRWVIESHEQVWEKIDAKGNLLTADIDIRLKEYLK</sequence>
<dbReference type="eggNOG" id="COG3499">
    <property type="taxonomic scope" value="Bacteria"/>
</dbReference>
<dbReference type="EMBL" id="ATMT01000043">
    <property type="protein sequence ID" value="EPY07416.1"/>
    <property type="molecule type" value="Genomic_DNA"/>
</dbReference>
<evidence type="ECO:0000313" key="1">
    <source>
        <dbReference type="EMBL" id="EPY07416.1"/>
    </source>
</evidence>
<accession>S9TYW9</accession>
<name>S9TYW9_PAEAL</name>